<comment type="subcellular location">
    <subcellularLocation>
        <location evidence="1">Target cell</location>
        <location evidence="1">Target cell cytoplasm</location>
    </subcellularLocation>
</comment>
<evidence type="ECO:0000313" key="9">
    <source>
        <dbReference type="Proteomes" id="UP001597420"/>
    </source>
</evidence>
<dbReference type="InterPro" id="IPR028048">
    <property type="entry name" value="Tox-HNH-EHHH"/>
</dbReference>
<sequence>KAQITALSSMTAAVAGGLTAQSSSQSNTTVSSLTHASIGGEIGKIAVENNYLAVLSRGCLSISFCRNQVLKEALLLNSSVIATGIIAEELTSKLSSDESEHLMTLLLIGNDNITSHYVNSLVTKYASLDPNDVPKLEGYPIPEPKKLLILVSPQPEYDREDGILITPTHITDKHDSVLVGGEIKIGDWRDNVLNIVPESLIPEGAKRRGAFNEAKRRSGIPVSQSPSKIYSNIDKRGNKQAGYIYEFDIPRQGGGSRKVYIRDDSKGHFYGENDPQNRGPHFNDEKGNHYDYK</sequence>
<evidence type="ECO:0000256" key="4">
    <source>
        <dbReference type="ARBA" id="ARBA00023026"/>
    </source>
</evidence>
<evidence type="ECO:0000256" key="5">
    <source>
        <dbReference type="SAM" id="MobiDB-lite"/>
    </source>
</evidence>
<dbReference type="Pfam" id="PF04829">
    <property type="entry name" value="PT-VENN"/>
    <property type="match status" value="1"/>
</dbReference>
<keyword evidence="4" id="KW-0843">Virulence</keyword>
<evidence type="ECO:0000313" key="8">
    <source>
        <dbReference type="EMBL" id="MFD1804907.1"/>
    </source>
</evidence>
<proteinExistence type="predicted"/>
<evidence type="ECO:0000259" key="6">
    <source>
        <dbReference type="Pfam" id="PF04829"/>
    </source>
</evidence>
<dbReference type="InterPro" id="IPR006914">
    <property type="entry name" value="VENN_dom"/>
</dbReference>
<accession>A0ABW4NQL7</accession>
<keyword evidence="3" id="KW-1266">Target cell cytoplasm</keyword>
<feature type="region of interest" description="Disordered" evidence="5">
    <location>
        <begin position="212"/>
        <end position="233"/>
    </location>
</feature>
<feature type="compositionally biased region" description="Polar residues" evidence="5">
    <location>
        <begin position="221"/>
        <end position="230"/>
    </location>
</feature>
<evidence type="ECO:0000256" key="3">
    <source>
        <dbReference type="ARBA" id="ARBA00022913"/>
    </source>
</evidence>
<feature type="non-terminal residue" evidence="8">
    <location>
        <position position="1"/>
    </location>
</feature>
<dbReference type="RefSeq" id="WP_379095072.1">
    <property type="nucleotide sequence ID" value="NZ_JBHUFP010000002.1"/>
</dbReference>
<feature type="compositionally biased region" description="Basic and acidic residues" evidence="5">
    <location>
        <begin position="260"/>
        <end position="271"/>
    </location>
</feature>
<evidence type="ECO:0000259" key="7">
    <source>
        <dbReference type="Pfam" id="PF15657"/>
    </source>
</evidence>
<dbReference type="EMBL" id="JBHUFP010000002">
    <property type="protein sequence ID" value="MFD1804907.1"/>
    <property type="molecule type" value="Genomic_DNA"/>
</dbReference>
<gene>
    <name evidence="8" type="ORF">ACFSAV_00695</name>
</gene>
<dbReference type="Pfam" id="PF15657">
    <property type="entry name" value="Tox-HNH-EHHH"/>
    <property type="match status" value="1"/>
</dbReference>
<name>A0ABW4NQL7_9PAST</name>
<keyword evidence="2" id="KW-0800">Toxin</keyword>
<reference evidence="9" key="1">
    <citation type="journal article" date="2019" name="Int. J. Syst. Evol. Microbiol.">
        <title>The Global Catalogue of Microorganisms (GCM) 10K type strain sequencing project: providing services to taxonomists for standard genome sequencing and annotation.</title>
        <authorList>
            <consortium name="The Broad Institute Genomics Platform"/>
            <consortium name="The Broad Institute Genome Sequencing Center for Infectious Disease"/>
            <person name="Wu L."/>
            <person name="Ma J."/>
        </authorList>
    </citation>
    <scope>NUCLEOTIDE SEQUENCE [LARGE SCALE GENOMIC DNA]</scope>
    <source>
        <strain evidence="9">CCM 7950</strain>
    </source>
</reference>
<feature type="region of interest" description="Disordered" evidence="5">
    <location>
        <begin position="250"/>
        <end position="293"/>
    </location>
</feature>
<organism evidence="8 9">
    <name type="scientific">Pasteurella oralis</name>
    <dbReference type="NCBI Taxonomy" id="1071947"/>
    <lineage>
        <taxon>Bacteria</taxon>
        <taxon>Pseudomonadati</taxon>
        <taxon>Pseudomonadota</taxon>
        <taxon>Gammaproteobacteria</taxon>
        <taxon>Pasteurellales</taxon>
        <taxon>Pasteurellaceae</taxon>
        <taxon>Pasteurella</taxon>
    </lineage>
</organism>
<evidence type="ECO:0000256" key="2">
    <source>
        <dbReference type="ARBA" id="ARBA00022656"/>
    </source>
</evidence>
<feature type="compositionally biased region" description="Basic and acidic residues" evidence="5">
    <location>
        <begin position="281"/>
        <end position="293"/>
    </location>
</feature>
<evidence type="ECO:0000256" key="1">
    <source>
        <dbReference type="ARBA" id="ARBA00004219"/>
    </source>
</evidence>
<dbReference type="Proteomes" id="UP001597420">
    <property type="component" value="Unassembled WGS sequence"/>
</dbReference>
<feature type="domain" description="VENN motif-containing" evidence="6">
    <location>
        <begin position="1"/>
        <end position="52"/>
    </location>
</feature>
<feature type="domain" description="HNH/Endo VII superfamily nuclease toxins" evidence="7">
    <location>
        <begin position="232"/>
        <end position="292"/>
    </location>
</feature>
<protein>
    <submittedName>
        <fullName evidence="8">HNH/endonuclease VII fold putative polymorphic toxin</fullName>
    </submittedName>
</protein>
<comment type="caution">
    <text evidence="8">The sequence shown here is derived from an EMBL/GenBank/DDBJ whole genome shotgun (WGS) entry which is preliminary data.</text>
</comment>
<keyword evidence="9" id="KW-1185">Reference proteome</keyword>